<dbReference type="PANTHER" id="PTHR32468:SF109">
    <property type="entry name" value="CATION_H(+) ANTIPORTER 24-RELATED"/>
    <property type="match status" value="1"/>
</dbReference>
<dbReference type="Pfam" id="PF00999">
    <property type="entry name" value="Na_H_Exchanger"/>
    <property type="match status" value="1"/>
</dbReference>
<dbReference type="EMBL" id="JABCRI010000281">
    <property type="protein sequence ID" value="KAF8370090.1"/>
    <property type="molecule type" value="Genomic_DNA"/>
</dbReference>
<evidence type="ECO:0000256" key="6">
    <source>
        <dbReference type="ARBA" id="ARBA00022958"/>
    </source>
</evidence>
<comment type="similarity">
    <text evidence="10">Belongs to the monovalent cation:proton antiporter 2 (CPA2) transporter (TC 2.A.37) family. CHX (TC 2.A.37.4) subfamily.</text>
</comment>
<dbReference type="GO" id="GO:0015297">
    <property type="term" value="F:antiporter activity"/>
    <property type="evidence" value="ECO:0007669"/>
    <property type="project" value="UniProtKB-KW"/>
</dbReference>
<feature type="transmembrane region" description="Helical" evidence="12">
    <location>
        <begin position="109"/>
        <end position="127"/>
    </location>
</feature>
<feature type="transmembrane region" description="Helical" evidence="12">
    <location>
        <begin position="170"/>
        <end position="193"/>
    </location>
</feature>
<evidence type="ECO:0000256" key="8">
    <source>
        <dbReference type="ARBA" id="ARBA00023065"/>
    </source>
</evidence>
<dbReference type="GO" id="GO:0016020">
    <property type="term" value="C:membrane"/>
    <property type="evidence" value="ECO:0007669"/>
    <property type="project" value="UniProtKB-SubCell"/>
</dbReference>
<dbReference type="InterPro" id="IPR050794">
    <property type="entry name" value="CPA2_transporter"/>
</dbReference>
<feature type="transmembrane region" description="Helical" evidence="12">
    <location>
        <begin position="358"/>
        <end position="380"/>
    </location>
</feature>
<keyword evidence="4" id="KW-0633">Potassium transport</keyword>
<feature type="domain" description="Cation/H+ exchanger transmembrane" evidence="13">
    <location>
        <begin position="55"/>
        <end position="437"/>
    </location>
</feature>
<evidence type="ECO:0000256" key="11">
    <source>
        <dbReference type="ARBA" id="ARBA00054890"/>
    </source>
</evidence>
<evidence type="ECO:0000256" key="4">
    <source>
        <dbReference type="ARBA" id="ARBA00022538"/>
    </source>
</evidence>
<dbReference type="GO" id="GO:1902600">
    <property type="term" value="P:proton transmembrane transport"/>
    <property type="evidence" value="ECO:0007669"/>
    <property type="project" value="InterPro"/>
</dbReference>
<accession>A0A834Y6D7</accession>
<name>A0A834Y6D7_TETSI</name>
<evidence type="ECO:0000256" key="5">
    <source>
        <dbReference type="ARBA" id="ARBA00022692"/>
    </source>
</evidence>
<evidence type="ECO:0000259" key="13">
    <source>
        <dbReference type="Pfam" id="PF00999"/>
    </source>
</evidence>
<evidence type="ECO:0000259" key="14">
    <source>
        <dbReference type="Pfam" id="PF23256"/>
    </source>
</evidence>
<evidence type="ECO:0000256" key="12">
    <source>
        <dbReference type="SAM" id="Phobius"/>
    </source>
</evidence>
<evidence type="ECO:0008006" key="18">
    <source>
        <dbReference type="Google" id="ProtNLM"/>
    </source>
</evidence>
<sequence length="786" mass="87101">MEKTSGGKPLEPLHDRYNITCRWANRPHPFGIFYGENPLDYSFPLVLLQISTVVLITRAVRFLLKPLKQPRIVSEIIGGIIIGPSVLGRSEKFSGWLFPDEGVFVLRNVGVMAMMYFLFVSGVKMDLINSVSKSGKKPLFIAIFGVLLPMGTVASIAVFVWKFLDKDIARIAPLTAIALNLSITAFPVLYPILKELNLLNSEIGRLAMSTLMICDLIGYIVFVLSEAARQGKTNHWKGLWFMISVFVLLAFIVWVLRPLALWVVRQTPEGKPVDQLYVTFIMLGVLVTGFISDFIGVSIGNGPLWLGLAMPDGPPLGAAIVERSETVINDLLMPLFFAYVGLYTDVFSMTDFSTMGSLFVIMLVGYIGRLFGTLLPSLYFDLPLREGLVLSLVLSLRGQLELLLFIHWMDYKFLKTSTFTVMVLSTVMVTAIGTPLVKILYKQTRPYINKKRRTIQHAQPGSELPIVACLHDKESVAALTNLVEASNPTSYSPIVIYALHLVELVGRATPMFIAHDQISTGFKFKASSAFRMFEHTSRPDHVKINSFTTVSPYATMYQDICEFALEKNASLIVIPFHKERLGGHGQIGLHRGVQQVSSNVVAHAPCSVGILVDRGPFRRTVLLSRSVRGASQQTQYHIAVLFLGGADAREALAYADRMAGNPNVNLTVVRFLSNNNEGDIAMEKKLDDGLVTWFWVKNEQNVRVVYKEVVVRNGAETLAAIQAMNANSYDLWIMGRQMGINPVLVQGLSQWSDNLEMGVIGEYVTSSDFGCTASILVVQQQVLSGA</sequence>
<feature type="transmembrane region" description="Helical" evidence="12">
    <location>
        <begin position="139"/>
        <end position="164"/>
    </location>
</feature>
<organism evidence="16 17">
    <name type="scientific">Tetracentron sinense</name>
    <name type="common">Spur-leaf</name>
    <dbReference type="NCBI Taxonomy" id="13715"/>
    <lineage>
        <taxon>Eukaryota</taxon>
        <taxon>Viridiplantae</taxon>
        <taxon>Streptophyta</taxon>
        <taxon>Embryophyta</taxon>
        <taxon>Tracheophyta</taxon>
        <taxon>Spermatophyta</taxon>
        <taxon>Magnoliopsida</taxon>
        <taxon>Trochodendrales</taxon>
        <taxon>Trochodendraceae</taxon>
        <taxon>Tetracentron</taxon>
    </lineage>
</organism>
<comment type="subcellular location">
    <subcellularLocation>
        <location evidence="1">Membrane</location>
        <topology evidence="1">Multi-pass membrane protein</topology>
    </subcellularLocation>
</comment>
<keyword evidence="5 12" id="KW-0812">Transmembrane</keyword>
<dbReference type="GO" id="GO:0006885">
    <property type="term" value="P:regulation of pH"/>
    <property type="evidence" value="ECO:0007669"/>
    <property type="project" value="TreeGrafter"/>
</dbReference>
<dbReference type="Gene3D" id="1.20.1530.20">
    <property type="match status" value="1"/>
</dbReference>
<protein>
    <recommendedName>
        <fullName evidence="18">Cation/H+ exchanger domain-containing protein</fullName>
    </recommendedName>
</protein>
<evidence type="ECO:0000313" key="17">
    <source>
        <dbReference type="Proteomes" id="UP000655225"/>
    </source>
</evidence>
<feature type="domain" description="Cation/H(+) antiporter central" evidence="14">
    <location>
        <begin position="494"/>
        <end position="615"/>
    </location>
</feature>
<dbReference type="PANTHER" id="PTHR32468">
    <property type="entry name" value="CATION/H + ANTIPORTER"/>
    <property type="match status" value="1"/>
</dbReference>
<feature type="transmembrane region" description="Helical" evidence="12">
    <location>
        <begin position="41"/>
        <end position="60"/>
    </location>
</feature>
<keyword evidence="6" id="KW-0630">Potassium</keyword>
<feature type="transmembrane region" description="Helical" evidence="12">
    <location>
        <begin position="421"/>
        <end position="441"/>
    </location>
</feature>
<dbReference type="Pfam" id="PF23259">
    <property type="entry name" value="CHX17_C"/>
    <property type="match status" value="1"/>
</dbReference>
<keyword evidence="17" id="KW-1185">Reference proteome</keyword>
<dbReference type="InterPro" id="IPR038770">
    <property type="entry name" value="Na+/solute_symporter_sf"/>
</dbReference>
<evidence type="ECO:0000256" key="9">
    <source>
        <dbReference type="ARBA" id="ARBA00023136"/>
    </source>
</evidence>
<evidence type="ECO:0000313" key="16">
    <source>
        <dbReference type="EMBL" id="KAF8370090.1"/>
    </source>
</evidence>
<dbReference type="FunFam" id="1.20.1530.20:FF:000022">
    <property type="entry name" value="Cation/H(+) antiporter 24"/>
    <property type="match status" value="1"/>
</dbReference>
<keyword evidence="7 12" id="KW-1133">Transmembrane helix</keyword>
<dbReference type="Proteomes" id="UP000655225">
    <property type="component" value="Unassembled WGS sequence"/>
</dbReference>
<evidence type="ECO:0000259" key="15">
    <source>
        <dbReference type="Pfam" id="PF23259"/>
    </source>
</evidence>
<dbReference type="OMA" id="NYICANL"/>
<dbReference type="GO" id="GO:0012505">
    <property type="term" value="C:endomembrane system"/>
    <property type="evidence" value="ECO:0007669"/>
    <property type="project" value="TreeGrafter"/>
</dbReference>
<keyword evidence="9 12" id="KW-0472">Membrane</keyword>
<keyword evidence="3" id="KW-0050">Antiport</keyword>
<feature type="domain" description="Cation/H(+) antiporter C-terminal" evidence="15">
    <location>
        <begin position="638"/>
        <end position="781"/>
    </location>
</feature>
<dbReference type="Pfam" id="PF23256">
    <property type="entry name" value="CHX17_2nd"/>
    <property type="match status" value="1"/>
</dbReference>
<evidence type="ECO:0000256" key="3">
    <source>
        <dbReference type="ARBA" id="ARBA00022449"/>
    </source>
</evidence>
<evidence type="ECO:0000256" key="2">
    <source>
        <dbReference type="ARBA" id="ARBA00022448"/>
    </source>
</evidence>
<evidence type="ECO:0000256" key="1">
    <source>
        <dbReference type="ARBA" id="ARBA00004141"/>
    </source>
</evidence>
<feature type="transmembrane region" description="Helical" evidence="12">
    <location>
        <begin position="276"/>
        <end position="300"/>
    </location>
</feature>
<feature type="transmembrane region" description="Helical" evidence="12">
    <location>
        <begin position="72"/>
        <end position="89"/>
    </location>
</feature>
<feature type="transmembrane region" description="Helical" evidence="12">
    <location>
        <begin position="387"/>
        <end position="409"/>
    </location>
</feature>
<evidence type="ECO:0000256" key="10">
    <source>
        <dbReference type="ARBA" id="ARBA00038341"/>
    </source>
</evidence>
<keyword evidence="2" id="KW-0813">Transport</keyword>
<proteinExistence type="inferred from homology"/>
<comment type="function">
    <text evidence="11">May operate as a cation/H(+) antiporter.</text>
</comment>
<dbReference type="InterPro" id="IPR057290">
    <property type="entry name" value="CHX17_C"/>
</dbReference>
<dbReference type="OrthoDB" id="1861329at2759"/>
<gene>
    <name evidence="16" type="ORF">HHK36_031874</name>
</gene>
<feature type="transmembrane region" description="Helical" evidence="12">
    <location>
        <begin position="239"/>
        <end position="264"/>
    </location>
</feature>
<dbReference type="GO" id="GO:0006813">
    <property type="term" value="P:potassium ion transport"/>
    <property type="evidence" value="ECO:0007669"/>
    <property type="project" value="UniProtKB-KW"/>
</dbReference>
<dbReference type="Gene3D" id="3.40.50.12370">
    <property type="match status" value="1"/>
</dbReference>
<dbReference type="InterPro" id="IPR006153">
    <property type="entry name" value="Cation/H_exchanger_TM"/>
</dbReference>
<dbReference type="AlphaFoldDB" id="A0A834Y6D7"/>
<feature type="transmembrane region" description="Helical" evidence="12">
    <location>
        <begin position="205"/>
        <end position="224"/>
    </location>
</feature>
<comment type="caution">
    <text evidence="16">The sequence shown here is derived from an EMBL/GenBank/DDBJ whole genome shotgun (WGS) entry which is preliminary data.</text>
</comment>
<reference evidence="16 17" key="1">
    <citation type="submission" date="2020-04" db="EMBL/GenBank/DDBJ databases">
        <title>Plant Genome Project.</title>
        <authorList>
            <person name="Zhang R.-G."/>
        </authorList>
    </citation>
    <scope>NUCLEOTIDE SEQUENCE [LARGE SCALE GENOMIC DNA]</scope>
    <source>
        <strain evidence="16">YNK0</strain>
        <tissue evidence="16">Leaf</tissue>
    </source>
</reference>
<dbReference type="InterPro" id="IPR057291">
    <property type="entry name" value="CHX17_2nd"/>
</dbReference>
<keyword evidence="8" id="KW-0406">Ion transport</keyword>
<evidence type="ECO:0000256" key="7">
    <source>
        <dbReference type="ARBA" id="ARBA00022989"/>
    </source>
</evidence>